<dbReference type="Proteomes" id="UP001428817">
    <property type="component" value="Unassembled WGS sequence"/>
</dbReference>
<keyword evidence="2" id="KW-1185">Reference proteome</keyword>
<name>A0ABP9RCJ8_9PSEU</name>
<reference evidence="2" key="1">
    <citation type="journal article" date="2019" name="Int. J. Syst. Evol. Microbiol.">
        <title>The Global Catalogue of Microorganisms (GCM) 10K type strain sequencing project: providing services to taxonomists for standard genome sequencing and annotation.</title>
        <authorList>
            <consortium name="The Broad Institute Genomics Platform"/>
            <consortium name="The Broad Institute Genome Sequencing Center for Infectious Disease"/>
            <person name="Wu L."/>
            <person name="Ma J."/>
        </authorList>
    </citation>
    <scope>NUCLEOTIDE SEQUENCE [LARGE SCALE GENOMIC DNA]</scope>
    <source>
        <strain evidence="2">JCM 18303</strain>
    </source>
</reference>
<proteinExistence type="predicted"/>
<organism evidence="1 2">
    <name type="scientific">Pseudonocardia eucalypti</name>
    <dbReference type="NCBI Taxonomy" id="648755"/>
    <lineage>
        <taxon>Bacteria</taxon>
        <taxon>Bacillati</taxon>
        <taxon>Actinomycetota</taxon>
        <taxon>Actinomycetes</taxon>
        <taxon>Pseudonocardiales</taxon>
        <taxon>Pseudonocardiaceae</taxon>
        <taxon>Pseudonocardia</taxon>
    </lineage>
</organism>
<accession>A0ABP9RCJ8</accession>
<evidence type="ECO:0000313" key="1">
    <source>
        <dbReference type="EMBL" id="GAA5174866.1"/>
    </source>
</evidence>
<comment type="caution">
    <text evidence="1">The sequence shown here is derived from an EMBL/GenBank/DDBJ whole genome shotgun (WGS) entry which is preliminary data.</text>
</comment>
<dbReference type="EMBL" id="BAABJP010000062">
    <property type="protein sequence ID" value="GAA5174866.1"/>
    <property type="molecule type" value="Genomic_DNA"/>
</dbReference>
<evidence type="ECO:0000313" key="2">
    <source>
        <dbReference type="Proteomes" id="UP001428817"/>
    </source>
</evidence>
<gene>
    <name evidence="1" type="ORF">GCM10023321_79690</name>
</gene>
<dbReference type="RefSeq" id="WP_185062205.1">
    <property type="nucleotide sequence ID" value="NZ_BAABJP010000062.1"/>
</dbReference>
<sequence length="611" mass="66495">MEQHAGTERATFGQFGAAMVREVFTPAFLRRQLNAALEVALKRAGALADLGVGIVAARAETPTLISDDGRERRFAVTVKARLEADVGPRVLGIGVDADTELDLTIRVCVFRPAIVKLDIDPVTPDDLRFRVKGRTGWLRLPLLGGELSRLAEGSMGEICAGVNRALDASEPLRRIDVSELLRRVHSDGPEPPRVRSGTLEPGERTEWRLDLGEYQTARLHLWAGILEAEPPATAELGSSGPAVPVELSLHSTAGPRIDDLALPVRRVVPDRDTTATGEGVAVTAILPAVFRARLANRGGEPVGYRVEERRQTVQGDQIDFARFGEALPRRTLDERAVTDLANAFLAQAPRLAANGALPSGTELTVRVRRVRRTRSTAHELCFRLHLEADVRGRPRPEGALTEVAGKLRVTLTARLRASLDPAALLLDFTPVARRHVRLARVRGLLRGRWMPMPGMVLAVPLRGRLLPGMNDGLRKVSQRIVVADLAANAVPNFADEEDRRGDRVFFRGVAGAGEPKLHRIELAGRQRCRARARVSGHGNGRSDGELVAELALCDENGGVWAFEQALVPGNGRTEVVGLEFTAPRAGQWRLRVASVGPPGELEYDMQVRADT</sequence>
<protein>
    <submittedName>
        <fullName evidence="1">Uncharacterized protein</fullName>
    </submittedName>
</protein>